<gene>
    <name evidence="1" type="ORF">CASFOL_002630</name>
</gene>
<dbReference type="AlphaFoldDB" id="A0ABD3EFE7"/>
<evidence type="ECO:0000313" key="1">
    <source>
        <dbReference type="EMBL" id="KAL3652949.1"/>
    </source>
</evidence>
<reference evidence="2" key="1">
    <citation type="journal article" date="2024" name="IScience">
        <title>Strigolactones Initiate the Formation of Haustorium-like Structures in Castilleja.</title>
        <authorList>
            <person name="Buerger M."/>
            <person name="Peterson D."/>
            <person name="Chory J."/>
        </authorList>
    </citation>
    <scope>NUCLEOTIDE SEQUENCE [LARGE SCALE GENOMIC DNA]</scope>
</reference>
<name>A0ABD3EFE7_9LAMI</name>
<accession>A0ABD3EFE7</accession>
<comment type="caution">
    <text evidence="1">The sequence shown here is derived from an EMBL/GenBank/DDBJ whole genome shotgun (WGS) entry which is preliminary data.</text>
</comment>
<organism evidence="1 2">
    <name type="scientific">Castilleja foliolosa</name>
    <dbReference type="NCBI Taxonomy" id="1961234"/>
    <lineage>
        <taxon>Eukaryota</taxon>
        <taxon>Viridiplantae</taxon>
        <taxon>Streptophyta</taxon>
        <taxon>Embryophyta</taxon>
        <taxon>Tracheophyta</taxon>
        <taxon>Spermatophyta</taxon>
        <taxon>Magnoliopsida</taxon>
        <taxon>eudicotyledons</taxon>
        <taxon>Gunneridae</taxon>
        <taxon>Pentapetalae</taxon>
        <taxon>asterids</taxon>
        <taxon>lamiids</taxon>
        <taxon>Lamiales</taxon>
        <taxon>Orobanchaceae</taxon>
        <taxon>Pedicularideae</taxon>
        <taxon>Castillejinae</taxon>
        <taxon>Castilleja</taxon>
    </lineage>
</organism>
<sequence length="45" mass="4935">MIYPVYINFITGAKSALYGLLLKLTSVTFVCPRYSSAAATPFFTP</sequence>
<dbReference type="EMBL" id="JAVIJP010000005">
    <property type="protein sequence ID" value="KAL3652949.1"/>
    <property type="molecule type" value="Genomic_DNA"/>
</dbReference>
<keyword evidence="2" id="KW-1185">Reference proteome</keyword>
<proteinExistence type="predicted"/>
<evidence type="ECO:0000313" key="2">
    <source>
        <dbReference type="Proteomes" id="UP001632038"/>
    </source>
</evidence>
<protein>
    <submittedName>
        <fullName evidence="1">Uncharacterized protein</fullName>
    </submittedName>
</protein>
<dbReference type="Proteomes" id="UP001632038">
    <property type="component" value="Unassembled WGS sequence"/>
</dbReference>